<dbReference type="STRING" id="1802694.A2918_02240"/>
<dbReference type="AlphaFoldDB" id="A0A1F8GCR9"/>
<evidence type="ECO:0000313" key="2">
    <source>
        <dbReference type="EMBL" id="OGN22558.1"/>
    </source>
</evidence>
<evidence type="ECO:0008006" key="4">
    <source>
        <dbReference type="Google" id="ProtNLM"/>
    </source>
</evidence>
<evidence type="ECO:0000256" key="1">
    <source>
        <dbReference type="SAM" id="Phobius"/>
    </source>
</evidence>
<organism evidence="2 3">
    <name type="scientific">Candidatus Yanofskybacteria bacterium RIFCSPLOWO2_01_FULL_42_49</name>
    <dbReference type="NCBI Taxonomy" id="1802694"/>
    <lineage>
        <taxon>Bacteria</taxon>
        <taxon>Candidatus Yanofskyibacteriota</taxon>
    </lineage>
</organism>
<comment type="caution">
    <text evidence="2">The sequence shown here is derived from an EMBL/GenBank/DDBJ whole genome shotgun (WGS) entry which is preliminary data.</text>
</comment>
<proteinExistence type="predicted"/>
<sequence>MNKKVWILGFIVLILGIFLFYFFNQDKNMYWMYGRIIEIKENSIVVSGMARSLKSGDEYRQERTVEFRITPETVFKKSITVISLANKITPPEMADGSLSDLMNNTNVRILRVESNEDLFTVNEATALYINYESIILKD</sequence>
<keyword evidence="1" id="KW-0472">Membrane</keyword>
<feature type="transmembrane region" description="Helical" evidence="1">
    <location>
        <begin position="6"/>
        <end position="23"/>
    </location>
</feature>
<protein>
    <recommendedName>
        <fullName evidence="4">DUF5666 domain-containing protein</fullName>
    </recommendedName>
</protein>
<dbReference type="Proteomes" id="UP000178227">
    <property type="component" value="Unassembled WGS sequence"/>
</dbReference>
<reference evidence="2 3" key="1">
    <citation type="journal article" date="2016" name="Nat. Commun.">
        <title>Thousands of microbial genomes shed light on interconnected biogeochemical processes in an aquifer system.</title>
        <authorList>
            <person name="Anantharaman K."/>
            <person name="Brown C.T."/>
            <person name="Hug L.A."/>
            <person name="Sharon I."/>
            <person name="Castelle C.J."/>
            <person name="Probst A.J."/>
            <person name="Thomas B.C."/>
            <person name="Singh A."/>
            <person name="Wilkins M.J."/>
            <person name="Karaoz U."/>
            <person name="Brodie E.L."/>
            <person name="Williams K.H."/>
            <person name="Hubbard S.S."/>
            <person name="Banfield J.F."/>
        </authorList>
    </citation>
    <scope>NUCLEOTIDE SEQUENCE [LARGE SCALE GENOMIC DNA]</scope>
</reference>
<keyword evidence="1" id="KW-0812">Transmembrane</keyword>
<evidence type="ECO:0000313" key="3">
    <source>
        <dbReference type="Proteomes" id="UP000178227"/>
    </source>
</evidence>
<dbReference type="EMBL" id="MGKI01000011">
    <property type="protein sequence ID" value="OGN22558.1"/>
    <property type="molecule type" value="Genomic_DNA"/>
</dbReference>
<keyword evidence="1" id="KW-1133">Transmembrane helix</keyword>
<name>A0A1F8GCR9_9BACT</name>
<gene>
    <name evidence="2" type="ORF">A2918_02240</name>
</gene>
<accession>A0A1F8GCR9</accession>